<keyword evidence="2" id="KW-1185">Reference proteome</keyword>
<name>A0AAV8XGQ3_9CUCU</name>
<sequence>MIQERVETYDIEQRNTAKINLMARWQEKWTNGTYGRWTWRLIPNIQRWIQRPYGEVDYFLTQALSGHGCFRKYLHDRQKTDSEACIYCRAIDDVEHTLFACPRWEEVRNNLAAETGSSFNDTNMMENLTTSEETWKIAYKATVNESCSSARYQTAESPTLA</sequence>
<evidence type="ECO:0008006" key="3">
    <source>
        <dbReference type="Google" id="ProtNLM"/>
    </source>
</evidence>
<proteinExistence type="predicted"/>
<reference evidence="1" key="1">
    <citation type="journal article" date="2023" name="Insect Mol. Biol.">
        <title>Genome sequencing provides insights into the evolution of gene families encoding plant cell wall-degrading enzymes in longhorned beetles.</title>
        <authorList>
            <person name="Shin N.R."/>
            <person name="Okamura Y."/>
            <person name="Kirsch R."/>
            <person name="Pauchet Y."/>
        </authorList>
    </citation>
    <scope>NUCLEOTIDE SEQUENCE</scope>
    <source>
        <strain evidence="1">AMC_N1</strain>
    </source>
</reference>
<dbReference type="EMBL" id="JAPWTK010000585">
    <property type="protein sequence ID" value="KAJ8938105.1"/>
    <property type="molecule type" value="Genomic_DNA"/>
</dbReference>
<accession>A0AAV8XGQ3</accession>
<dbReference type="AlphaFoldDB" id="A0AAV8XGQ3"/>
<evidence type="ECO:0000313" key="2">
    <source>
        <dbReference type="Proteomes" id="UP001162162"/>
    </source>
</evidence>
<dbReference type="Proteomes" id="UP001162162">
    <property type="component" value="Unassembled WGS sequence"/>
</dbReference>
<gene>
    <name evidence="1" type="ORF">NQ318_013019</name>
</gene>
<comment type="caution">
    <text evidence="1">The sequence shown here is derived from an EMBL/GenBank/DDBJ whole genome shotgun (WGS) entry which is preliminary data.</text>
</comment>
<protein>
    <recommendedName>
        <fullName evidence="3">Reverse transcriptase zinc-binding domain-containing protein</fullName>
    </recommendedName>
</protein>
<evidence type="ECO:0000313" key="1">
    <source>
        <dbReference type="EMBL" id="KAJ8938105.1"/>
    </source>
</evidence>
<organism evidence="1 2">
    <name type="scientific">Aromia moschata</name>
    <dbReference type="NCBI Taxonomy" id="1265417"/>
    <lineage>
        <taxon>Eukaryota</taxon>
        <taxon>Metazoa</taxon>
        <taxon>Ecdysozoa</taxon>
        <taxon>Arthropoda</taxon>
        <taxon>Hexapoda</taxon>
        <taxon>Insecta</taxon>
        <taxon>Pterygota</taxon>
        <taxon>Neoptera</taxon>
        <taxon>Endopterygota</taxon>
        <taxon>Coleoptera</taxon>
        <taxon>Polyphaga</taxon>
        <taxon>Cucujiformia</taxon>
        <taxon>Chrysomeloidea</taxon>
        <taxon>Cerambycidae</taxon>
        <taxon>Cerambycinae</taxon>
        <taxon>Callichromatini</taxon>
        <taxon>Aromia</taxon>
    </lineage>
</organism>